<keyword evidence="3" id="KW-0597">Phosphoprotein</keyword>
<dbReference type="PROSITE" id="PS50010">
    <property type="entry name" value="DH_2"/>
    <property type="match status" value="1"/>
</dbReference>
<dbReference type="Pfam" id="PF00621">
    <property type="entry name" value="RhoGEF"/>
    <property type="match status" value="1"/>
</dbReference>
<keyword evidence="9" id="KW-0206">Cytoskeleton</keyword>
<keyword evidence="8" id="KW-0862">Zinc</keyword>
<feature type="domain" description="PH" evidence="12">
    <location>
        <begin position="365"/>
        <end position="464"/>
    </location>
</feature>
<dbReference type="SMART" id="SM00325">
    <property type="entry name" value="RhoGEF"/>
    <property type="match status" value="1"/>
</dbReference>
<dbReference type="CTD" id="89846"/>
<keyword evidence="5" id="KW-0479">Metal-binding</keyword>
<evidence type="ECO:0000313" key="20">
    <source>
        <dbReference type="RefSeq" id="XP_060056564.1"/>
    </source>
</evidence>
<dbReference type="Gene3D" id="2.30.29.30">
    <property type="entry name" value="Pleckstrin-homology domain (PH domain)/Phosphotyrosine-binding domain (PTB)"/>
    <property type="match status" value="2"/>
</dbReference>
<dbReference type="FunCoup" id="A0A1S3A4K6">
    <property type="interactions" value="343"/>
</dbReference>
<dbReference type="SMART" id="SM00064">
    <property type="entry name" value="FYVE"/>
    <property type="match status" value="1"/>
</dbReference>
<feature type="domain" description="FYVE-type" evidence="14">
    <location>
        <begin position="527"/>
        <end position="583"/>
    </location>
</feature>
<comment type="subcellular location">
    <subcellularLocation>
        <location evidence="1">Cytoplasm</location>
        <location evidence="1">Cytoskeleton</location>
    </subcellularLocation>
</comment>
<keyword evidence="15" id="KW-1185">Reference proteome</keyword>
<evidence type="ECO:0000313" key="16">
    <source>
        <dbReference type="RefSeq" id="XP_007529253.1"/>
    </source>
</evidence>
<evidence type="ECO:0000313" key="18">
    <source>
        <dbReference type="RefSeq" id="XP_060056562.1"/>
    </source>
</evidence>
<evidence type="ECO:0000256" key="6">
    <source>
        <dbReference type="ARBA" id="ARBA00022737"/>
    </source>
</evidence>
<evidence type="ECO:0000313" key="19">
    <source>
        <dbReference type="RefSeq" id="XP_060056563.1"/>
    </source>
</evidence>
<dbReference type="PANTHER" id="PTHR12673:SF14">
    <property type="entry name" value="FYVE, RHOGEF AND PH DOMAIN-CONTAINING PROTEIN 3"/>
    <property type="match status" value="1"/>
</dbReference>
<dbReference type="CDD" id="cd15740">
    <property type="entry name" value="FYVE_FGD3"/>
    <property type="match status" value="1"/>
</dbReference>
<dbReference type="SUPFAM" id="SSF50729">
    <property type="entry name" value="PH domain-like"/>
    <property type="match status" value="2"/>
</dbReference>
<dbReference type="GO" id="GO:0008270">
    <property type="term" value="F:zinc ion binding"/>
    <property type="evidence" value="ECO:0007669"/>
    <property type="project" value="UniProtKB-KW"/>
</dbReference>
<dbReference type="InterPro" id="IPR001849">
    <property type="entry name" value="PH_domain"/>
</dbReference>
<evidence type="ECO:0000256" key="8">
    <source>
        <dbReference type="ARBA" id="ARBA00022833"/>
    </source>
</evidence>
<dbReference type="PROSITE" id="PS50178">
    <property type="entry name" value="ZF_FYVE"/>
    <property type="match status" value="1"/>
</dbReference>
<keyword evidence="7 10" id="KW-0863">Zinc-finger</keyword>
<dbReference type="CDD" id="cd13387">
    <property type="entry name" value="PH1_FGD3"/>
    <property type="match status" value="1"/>
</dbReference>
<dbReference type="PROSITE" id="PS50003">
    <property type="entry name" value="PH_DOMAIN"/>
    <property type="match status" value="2"/>
</dbReference>
<dbReference type="RefSeq" id="XP_060056564.1">
    <property type="nucleotide sequence ID" value="XM_060200581.1"/>
</dbReference>
<dbReference type="eggNOG" id="KOG4424">
    <property type="taxonomic scope" value="Eukaryota"/>
</dbReference>
<organism evidence="15 16">
    <name type="scientific">Erinaceus europaeus</name>
    <name type="common">Western European hedgehog</name>
    <dbReference type="NCBI Taxonomy" id="9365"/>
    <lineage>
        <taxon>Eukaryota</taxon>
        <taxon>Metazoa</taxon>
        <taxon>Chordata</taxon>
        <taxon>Craniata</taxon>
        <taxon>Vertebrata</taxon>
        <taxon>Euteleostomi</taxon>
        <taxon>Mammalia</taxon>
        <taxon>Eutheria</taxon>
        <taxon>Laurasiatheria</taxon>
        <taxon>Eulipotyphla</taxon>
        <taxon>Erinaceidae</taxon>
        <taxon>Erinaceinae</taxon>
        <taxon>Erinaceus</taxon>
    </lineage>
</organism>
<evidence type="ECO:0000256" key="11">
    <source>
        <dbReference type="SAM" id="MobiDB-lite"/>
    </source>
</evidence>
<dbReference type="InterPro" id="IPR017455">
    <property type="entry name" value="Znf_FYVE-rel"/>
</dbReference>
<evidence type="ECO:0000256" key="3">
    <source>
        <dbReference type="ARBA" id="ARBA00022553"/>
    </source>
</evidence>
<evidence type="ECO:0000256" key="10">
    <source>
        <dbReference type="PROSITE-ProRule" id="PRU00091"/>
    </source>
</evidence>
<dbReference type="FunFam" id="1.20.900.10:FF:000013">
    <property type="entry name" value="FYVE, RhoGEF and PH domain-containing protein 4"/>
    <property type="match status" value="1"/>
</dbReference>
<dbReference type="InterPro" id="IPR035941">
    <property type="entry name" value="FGD1-4_PH2"/>
</dbReference>
<dbReference type="STRING" id="9365.ENSEEUP00000009455"/>
<dbReference type="AlphaFoldDB" id="A0A1S3A4K6"/>
<dbReference type="SUPFAM" id="SSF57903">
    <property type="entry name" value="FYVE/PHD zinc finger"/>
    <property type="match status" value="1"/>
</dbReference>
<dbReference type="Pfam" id="PF00169">
    <property type="entry name" value="PH"/>
    <property type="match status" value="1"/>
</dbReference>
<evidence type="ECO:0000259" key="12">
    <source>
        <dbReference type="PROSITE" id="PS50003"/>
    </source>
</evidence>
<reference evidence="16" key="1">
    <citation type="submission" date="2025-04" db="UniProtKB">
        <authorList>
            <consortium name="RefSeq"/>
        </authorList>
    </citation>
    <scope>IDENTIFICATION</scope>
</reference>
<dbReference type="RefSeq" id="XP_060056561.1">
    <property type="nucleotide sequence ID" value="XM_060200578.1"/>
</dbReference>
<dbReference type="InterPro" id="IPR011993">
    <property type="entry name" value="PH-like_dom_sf"/>
</dbReference>
<dbReference type="GO" id="GO:0005856">
    <property type="term" value="C:cytoskeleton"/>
    <property type="evidence" value="ECO:0007669"/>
    <property type="project" value="UniProtKB-SubCell"/>
</dbReference>
<dbReference type="InterPro" id="IPR051092">
    <property type="entry name" value="FYVE_RhoGEF_PH"/>
</dbReference>
<protein>
    <submittedName>
        <fullName evidence="16 17">FYVE, RhoGEF and PH domain-containing protein 3</fullName>
    </submittedName>
</protein>
<dbReference type="InterPro" id="IPR000219">
    <property type="entry name" value="DH_dom"/>
</dbReference>
<keyword evidence="2" id="KW-0963">Cytoplasm</keyword>
<dbReference type="Pfam" id="PF01363">
    <property type="entry name" value="FYVE"/>
    <property type="match status" value="1"/>
</dbReference>
<dbReference type="RefSeq" id="XP_060056563.1">
    <property type="nucleotide sequence ID" value="XM_060200580.1"/>
</dbReference>
<evidence type="ECO:0000259" key="14">
    <source>
        <dbReference type="PROSITE" id="PS50178"/>
    </source>
</evidence>
<dbReference type="InterPro" id="IPR035899">
    <property type="entry name" value="DBL_dom_sf"/>
</dbReference>
<proteinExistence type="predicted"/>
<evidence type="ECO:0000259" key="13">
    <source>
        <dbReference type="PROSITE" id="PS50010"/>
    </source>
</evidence>
<dbReference type="SMART" id="SM00233">
    <property type="entry name" value="PH"/>
    <property type="match status" value="2"/>
</dbReference>
<evidence type="ECO:0000256" key="9">
    <source>
        <dbReference type="ARBA" id="ARBA00023212"/>
    </source>
</evidence>
<dbReference type="Gene3D" id="1.20.900.10">
    <property type="entry name" value="Dbl homology (DH) domain"/>
    <property type="match status" value="1"/>
</dbReference>
<dbReference type="OrthoDB" id="660555at2759"/>
<dbReference type="InterPro" id="IPR011011">
    <property type="entry name" value="Znf_FYVE_PHD"/>
</dbReference>
<dbReference type="InParanoid" id="A0A1S3A4K6"/>
<evidence type="ECO:0000256" key="5">
    <source>
        <dbReference type="ARBA" id="ARBA00022723"/>
    </source>
</evidence>
<dbReference type="GO" id="GO:0005085">
    <property type="term" value="F:guanyl-nucleotide exchange factor activity"/>
    <property type="evidence" value="ECO:0007669"/>
    <property type="project" value="UniProtKB-KW"/>
</dbReference>
<feature type="domain" description="PH" evidence="12">
    <location>
        <begin position="611"/>
        <end position="712"/>
    </location>
</feature>
<keyword evidence="6" id="KW-0677">Repeat</keyword>
<dbReference type="Gene3D" id="3.30.40.10">
    <property type="entry name" value="Zinc/RING finger domain, C3HC4 (zinc finger)"/>
    <property type="match status" value="1"/>
</dbReference>
<dbReference type="GO" id="GO:0005737">
    <property type="term" value="C:cytoplasm"/>
    <property type="evidence" value="ECO:0007669"/>
    <property type="project" value="TreeGrafter"/>
</dbReference>
<dbReference type="GO" id="GO:0007010">
    <property type="term" value="P:cytoskeleton organization"/>
    <property type="evidence" value="ECO:0007669"/>
    <property type="project" value="TreeGrafter"/>
</dbReference>
<feature type="region of interest" description="Disordered" evidence="11">
    <location>
        <begin position="1"/>
        <end position="147"/>
    </location>
</feature>
<name>A0A1S3A4K6_ERIEU</name>
<dbReference type="Proteomes" id="UP001652624">
    <property type="component" value="Chromosome 10"/>
</dbReference>
<gene>
    <name evidence="16 17 18 19 20" type="primary">FGD3</name>
</gene>
<dbReference type="RefSeq" id="XP_060056562.1">
    <property type="nucleotide sequence ID" value="XM_060200579.1"/>
</dbReference>
<keyword evidence="4" id="KW-0344">Guanine-nucleotide releasing factor</keyword>
<dbReference type="InterPro" id="IPR013083">
    <property type="entry name" value="Znf_RING/FYVE/PHD"/>
</dbReference>
<evidence type="ECO:0000256" key="2">
    <source>
        <dbReference type="ARBA" id="ARBA00022490"/>
    </source>
</evidence>
<dbReference type="SUPFAM" id="SSF48065">
    <property type="entry name" value="DBL homology domain (DH-domain)"/>
    <property type="match status" value="1"/>
</dbReference>
<accession>A0A1S3A4K6</accession>
<dbReference type="CDD" id="cd13236">
    <property type="entry name" value="PH2_FGD1-4"/>
    <property type="match status" value="1"/>
</dbReference>
<evidence type="ECO:0000313" key="17">
    <source>
        <dbReference type="RefSeq" id="XP_060056561.1"/>
    </source>
</evidence>
<feature type="domain" description="DH" evidence="13">
    <location>
        <begin position="152"/>
        <end position="336"/>
    </location>
</feature>
<dbReference type="PANTHER" id="PTHR12673">
    <property type="entry name" value="FACIOGENITAL DYSPLASIA PROTEIN"/>
    <property type="match status" value="1"/>
</dbReference>
<evidence type="ECO:0000313" key="15">
    <source>
        <dbReference type="Proteomes" id="UP001652624"/>
    </source>
</evidence>
<dbReference type="GO" id="GO:0046847">
    <property type="term" value="P:filopodium assembly"/>
    <property type="evidence" value="ECO:0007669"/>
    <property type="project" value="TreeGrafter"/>
</dbReference>
<dbReference type="RefSeq" id="XP_007529253.1">
    <property type="nucleotide sequence ID" value="XM_007529191.2"/>
</dbReference>
<evidence type="ECO:0000256" key="4">
    <source>
        <dbReference type="ARBA" id="ARBA00022658"/>
    </source>
</evidence>
<dbReference type="GeneID" id="103118957"/>
<evidence type="ECO:0000256" key="7">
    <source>
        <dbReference type="ARBA" id="ARBA00022771"/>
    </source>
</evidence>
<dbReference type="CDD" id="cd00160">
    <property type="entry name" value="RhoGEF"/>
    <property type="match status" value="1"/>
</dbReference>
<sequence>MEPGGDLSTSPGPVAALVGMDSGPRRASLEPSSADPGKLQALPIGPGAHHGDSAPGSHGSGPSTEDNLQDKDAPEGLSTKLPNRDSGIDSPSCSVAGEPFPCEEASETGPGPSTLGLHPDSDGGEGSSEEPDTDSSPPRAEVDQPKCSEPQKLFNIAQELLHTEETYVKRLHLLDQVFCTRLTEAGIPQEVTMGIFSNISSIYRFHGHFLLPELQTRITEQWDTNPRLGDILQKLAPFLKMYGEYMKNFDRAVELVSTWTERSPVFKDIVHGIQKQEVCGNLTLQHHMLEPVQRVPRYELLLKDYLKRLPADAPDRKDAERSLELISTAANHSNTAICKMEKMHKLLEVYERLGGEEDIVNPANELIKEGHILKLSAKNGTAQDRHLFLFNSMILYCVPKLRLMGQKFSVREKMDISGLQVQDTVKRSAAHTFVIVGKKRSLELQTRTEEEKKDWIQVIEATIEKHKQNSQTFKAFGGSLGQDEDPSLSPDLPVVSTSSEEPVVAADAGVGAAGLEPRRVSSKMRRDKEKQCCKGCGETFNSITKRRHRCKPCGAVICGKCSEFKTEQGRQSRFCRECFLSQPGTPGSPSPEEPAGSKQNLEKLTVADSQPSLLCGPLRVSEDGVTWNEVWASIPTSEPLELVLRTQGDSQGSQPPHTICLPGCRVSLPDPAEKLDAGHTWRLQQARQRWYLSVSSAELQQQWMEALSTAARGERIPASPADPQPQVLAAP</sequence>
<evidence type="ECO:0000256" key="1">
    <source>
        <dbReference type="ARBA" id="ARBA00004245"/>
    </source>
</evidence>
<dbReference type="InterPro" id="IPR000306">
    <property type="entry name" value="Znf_FYVE"/>
</dbReference>